<evidence type="ECO:0000313" key="1">
    <source>
        <dbReference type="EMBL" id="PLV13326.1"/>
    </source>
</evidence>
<protein>
    <submittedName>
        <fullName evidence="1">Uncharacterized protein</fullName>
    </submittedName>
</protein>
<dbReference type="Proteomes" id="UP000234744">
    <property type="component" value="Unassembled WGS sequence"/>
</dbReference>
<reference evidence="1 2" key="1">
    <citation type="submission" date="2017-12" db="EMBL/GenBank/DDBJ databases">
        <title>Detection of the carbapenemase gene blaVIM-5 in members of the Pseudomonas putida group isolated from polluted Nigerian wetlands.</title>
        <authorList>
            <person name="Adelowo O."/>
            <person name="Vollmers J."/>
            <person name="Maeusezahl I."/>
            <person name="Kaster A.-K."/>
            <person name="Mueller J.A."/>
        </authorList>
    </citation>
    <scope>NUCLEOTIDE SEQUENCE [LARGE SCALE GENOMIC DNA]</scope>
    <source>
        <strain evidence="1 2">MR69</strain>
    </source>
</reference>
<organism evidence="1 2">
    <name type="scientific">Pseudomonas plecoglossicida</name>
    <dbReference type="NCBI Taxonomy" id="70775"/>
    <lineage>
        <taxon>Bacteria</taxon>
        <taxon>Pseudomonadati</taxon>
        <taxon>Pseudomonadota</taxon>
        <taxon>Gammaproteobacteria</taxon>
        <taxon>Pseudomonadales</taxon>
        <taxon>Pseudomonadaceae</taxon>
        <taxon>Pseudomonas</taxon>
    </lineage>
</organism>
<proteinExistence type="predicted"/>
<sequence length="91" mass="9470">MAYPIPSPGRLELLFFIWVCCGCTGPFAGSPAPTVTPRPSNLWCTCGSGQARERAGAAITTFCQPQKSPGLPGPLLPGVCLRLPGTLEAPD</sequence>
<name>A0ABX4TYQ9_PSEDL</name>
<dbReference type="EMBL" id="PJCJ01000009">
    <property type="protein sequence ID" value="PLV13326.1"/>
    <property type="molecule type" value="Genomic_DNA"/>
</dbReference>
<accession>A0ABX4TYQ9</accession>
<gene>
    <name evidence="1" type="ORF">CXG47_16075</name>
</gene>
<keyword evidence="2" id="KW-1185">Reference proteome</keyword>
<evidence type="ECO:0000313" key="2">
    <source>
        <dbReference type="Proteomes" id="UP000234744"/>
    </source>
</evidence>
<comment type="caution">
    <text evidence="1">The sequence shown here is derived from an EMBL/GenBank/DDBJ whole genome shotgun (WGS) entry which is preliminary data.</text>
</comment>